<accession>A0AAE0VLE6</accession>
<dbReference type="AlphaFoldDB" id="A0AAE0VLE6"/>
<evidence type="ECO:0000313" key="1">
    <source>
        <dbReference type="EMBL" id="KAK3581010.1"/>
    </source>
</evidence>
<organism evidence="1 2">
    <name type="scientific">Potamilus streckersoni</name>
    <dbReference type="NCBI Taxonomy" id="2493646"/>
    <lineage>
        <taxon>Eukaryota</taxon>
        <taxon>Metazoa</taxon>
        <taxon>Spiralia</taxon>
        <taxon>Lophotrochozoa</taxon>
        <taxon>Mollusca</taxon>
        <taxon>Bivalvia</taxon>
        <taxon>Autobranchia</taxon>
        <taxon>Heteroconchia</taxon>
        <taxon>Palaeoheterodonta</taxon>
        <taxon>Unionida</taxon>
        <taxon>Unionoidea</taxon>
        <taxon>Unionidae</taxon>
        <taxon>Ambleminae</taxon>
        <taxon>Lampsilini</taxon>
        <taxon>Potamilus</taxon>
    </lineage>
</organism>
<proteinExistence type="predicted"/>
<gene>
    <name evidence="1" type="ORF">CHS0354_013904</name>
</gene>
<reference evidence="1" key="1">
    <citation type="journal article" date="2021" name="Genome Biol. Evol.">
        <title>A High-Quality Reference Genome for a Parasitic Bivalve with Doubly Uniparental Inheritance (Bivalvia: Unionida).</title>
        <authorList>
            <person name="Smith C.H."/>
        </authorList>
    </citation>
    <scope>NUCLEOTIDE SEQUENCE</scope>
    <source>
        <strain evidence="1">CHS0354</strain>
    </source>
</reference>
<keyword evidence="2" id="KW-1185">Reference proteome</keyword>
<reference evidence="1" key="3">
    <citation type="submission" date="2023-05" db="EMBL/GenBank/DDBJ databases">
        <authorList>
            <person name="Smith C.H."/>
        </authorList>
    </citation>
    <scope>NUCLEOTIDE SEQUENCE</scope>
    <source>
        <strain evidence="1">CHS0354</strain>
        <tissue evidence="1">Mantle</tissue>
    </source>
</reference>
<dbReference type="EMBL" id="JAEAOA010000856">
    <property type="protein sequence ID" value="KAK3581010.1"/>
    <property type="molecule type" value="Genomic_DNA"/>
</dbReference>
<reference evidence="1" key="2">
    <citation type="journal article" date="2021" name="Genome Biol. Evol.">
        <title>Developing a high-quality reference genome for a parasitic bivalve with doubly uniparental inheritance (Bivalvia: Unionida).</title>
        <authorList>
            <person name="Smith C.H."/>
        </authorList>
    </citation>
    <scope>NUCLEOTIDE SEQUENCE</scope>
    <source>
        <strain evidence="1">CHS0354</strain>
        <tissue evidence="1">Mantle</tissue>
    </source>
</reference>
<name>A0AAE0VLE6_9BIVA</name>
<protein>
    <submittedName>
        <fullName evidence="1">Uncharacterized protein</fullName>
    </submittedName>
</protein>
<dbReference type="Proteomes" id="UP001195483">
    <property type="component" value="Unassembled WGS sequence"/>
</dbReference>
<evidence type="ECO:0000313" key="2">
    <source>
        <dbReference type="Proteomes" id="UP001195483"/>
    </source>
</evidence>
<comment type="caution">
    <text evidence="1">The sequence shown here is derived from an EMBL/GenBank/DDBJ whole genome shotgun (WGS) entry which is preliminary data.</text>
</comment>
<sequence>MKITPIITKVIGQACKCRLKDRQCHNIISLANDEKGAVSDHKYLPWIRDTKDGKVSEESVAEFWHIRCVIVVDAADVGYIFHISPSMTVLVVEATIINMLPNQLHCRLMSPFVHLKDSK</sequence>